<sequence>MISAMIDGEKRPPQAKGEQTTCAGCGGTLRAVIPQFKAAHWRHDSGDCDPWSEPEGEWHLGWKGFFSPRYCEVFMRDPETMEIHRADVLCPRPEGAGVVLELQHSSISEEERSARESFYSKENRMFWLLNMGRTSALSFNFASCLNFSEDNRVEVGGRDFYRMEWFMRGTMLDKWKQSRAHVFLNHGRFVFYLATRAACRSLVDGQAKGEFALARLTVRDFLKAVAGDDPSALTIHSVEGDS</sequence>
<dbReference type="Proteomes" id="UP000327167">
    <property type="component" value="Unassembled WGS sequence"/>
</dbReference>
<dbReference type="AlphaFoldDB" id="A0A5E6Y4D2"/>
<dbReference type="RefSeq" id="WP_150652985.1">
    <property type="nucleotide sequence ID" value="NZ_CABVHJ010000040.1"/>
</dbReference>
<evidence type="ECO:0008006" key="3">
    <source>
        <dbReference type="Google" id="ProtNLM"/>
    </source>
</evidence>
<name>A0A5E6Y4D2_PSEFL</name>
<dbReference type="EMBL" id="CABVHJ010000040">
    <property type="protein sequence ID" value="VVN47724.1"/>
    <property type="molecule type" value="Genomic_DNA"/>
</dbReference>
<evidence type="ECO:0000313" key="1">
    <source>
        <dbReference type="EMBL" id="VVN47724.1"/>
    </source>
</evidence>
<proteinExistence type="predicted"/>
<organism evidence="1 2">
    <name type="scientific">Pseudomonas fluorescens</name>
    <dbReference type="NCBI Taxonomy" id="294"/>
    <lineage>
        <taxon>Bacteria</taxon>
        <taxon>Pseudomonadati</taxon>
        <taxon>Pseudomonadota</taxon>
        <taxon>Gammaproteobacteria</taxon>
        <taxon>Pseudomonadales</taxon>
        <taxon>Pseudomonadaceae</taxon>
        <taxon>Pseudomonas</taxon>
    </lineage>
</organism>
<protein>
    <recommendedName>
        <fullName evidence="3">Competence protein</fullName>
    </recommendedName>
</protein>
<accession>A0A5E6Y4D2</accession>
<reference evidence="1 2" key="1">
    <citation type="submission" date="2019-09" db="EMBL/GenBank/DDBJ databases">
        <authorList>
            <person name="Chandra G."/>
            <person name="Truman W A."/>
        </authorList>
    </citation>
    <scope>NUCLEOTIDE SEQUENCE [LARGE SCALE GENOMIC DNA]</scope>
    <source>
        <strain evidence="1">PS655</strain>
    </source>
</reference>
<evidence type="ECO:0000313" key="2">
    <source>
        <dbReference type="Proteomes" id="UP000327167"/>
    </source>
</evidence>
<gene>
    <name evidence="1" type="ORF">PS655_06005</name>
</gene>